<dbReference type="GeneID" id="59326565"/>
<gene>
    <name evidence="12" type="ORF">HG536_0E02800</name>
</gene>
<accession>A0A7G3ZIN3</accession>
<comment type="similarity">
    <text evidence="2 11">Belongs to the ATPase e subunit family.</text>
</comment>
<evidence type="ECO:0000256" key="9">
    <source>
        <dbReference type="ARBA" id="ARBA00023136"/>
    </source>
</evidence>
<keyword evidence="4 11" id="KW-0138">CF(0)</keyword>
<keyword evidence="10 11" id="KW-0066">ATP synthesis</keyword>
<evidence type="ECO:0000256" key="6">
    <source>
        <dbReference type="ARBA" id="ARBA00022792"/>
    </source>
</evidence>
<organism evidence="12 13">
    <name type="scientific">Torulaspora globosa</name>
    <dbReference type="NCBI Taxonomy" id="48254"/>
    <lineage>
        <taxon>Eukaryota</taxon>
        <taxon>Fungi</taxon>
        <taxon>Dikarya</taxon>
        <taxon>Ascomycota</taxon>
        <taxon>Saccharomycotina</taxon>
        <taxon>Saccharomycetes</taxon>
        <taxon>Saccharomycetales</taxon>
        <taxon>Saccharomycetaceae</taxon>
        <taxon>Torulaspora</taxon>
    </lineage>
</organism>
<evidence type="ECO:0000256" key="2">
    <source>
        <dbReference type="ARBA" id="ARBA00007333"/>
    </source>
</evidence>
<dbReference type="KEGG" id="tgb:HG536_0E02800"/>
<dbReference type="AlphaFoldDB" id="A0A7G3ZIN3"/>
<proteinExistence type="inferred from homology"/>
<dbReference type="GO" id="GO:0015986">
    <property type="term" value="P:proton motive force-driven ATP synthesis"/>
    <property type="evidence" value="ECO:0007669"/>
    <property type="project" value="InterPro"/>
</dbReference>
<name>A0A7G3ZIN3_9SACH</name>
<dbReference type="GO" id="GO:0005743">
    <property type="term" value="C:mitochondrial inner membrane"/>
    <property type="evidence" value="ECO:0007669"/>
    <property type="project" value="UniProtKB-SubCell"/>
</dbReference>
<keyword evidence="9" id="KW-0472">Membrane</keyword>
<keyword evidence="13" id="KW-1185">Reference proteome</keyword>
<comment type="function">
    <text evidence="11">Subunit e, of the mitochondrial membrane ATP synthase complex (F(1)F(0) ATP synthase or Complex V) that produces ATP from ADP in the presence of a proton gradient across the membrane which is generated by electron transport complexes of the respiratory chain. ATP synthase complex consist of a soluble F(1) head domain - the catalytic core - and a membrane F(1) domain - the membrane proton channel. These two domains are linked by a central stalk rotating inside the F(1) region and a stationary peripheral stalk. During catalysis, ATP synthesis in the catalytic domain of F(1) is coupled via a rotary mechanism of the central stalk subunits to proton translocation. In vivo, can only synthesize ATP although its ATP hydrolase activity can be activated artificially in vitro. Part of the complex F(0) domain.</text>
</comment>
<sequence>MSTVNVLRYSGLALGLLFGLKNDLSLKSAASKKEEQRAYEAKMKLVEEAKAEYAKSKEPVKSEAESGRGKEVNLEDPNVDFAAVILQAVDSMKS</sequence>
<dbReference type="InterPro" id="IPR008386">
    <property type="entry name" value="ATP_synth_F0_esu_mt"/>
</dbReference>
<comment type="subunit">
    <text evidence="11">F-type ATPases have 2 components, CF(1) - the catalytic core - and CF(0) - the membrane proton channel. CF(1) and CF(0) have multiple subunits.</text>
</comment>
<evidence type="ECO:0000256" key="4">
    <source>
        <dbReference type="ARBA" id="ARBA00022547"/>
    </source>
</evidence>
<evidence type="ECO:0000256" key="11">
    <source>
        <dbReference type="RuleBase" id="RU367005"/>
    </source>
</evidence>
<evidence type="ECO:0000256" key="3">
    <source>
        <dbReference type="ARBA" id="ARBA00022448"/>
    </source>
</evidence>
<evidence type="ECO:0000313" key="13">
    <source>
        <dbReference type="Proteomes" id="UP000515788"/>
    </source>
</evidence>
<evidence type="ECO:0000256" key="1">
    <source>
        <dbReference type="ARBA" id="ARBA00004273"/>
    </source>
</evidence>
<evidence type="ECO:0000256" key="10">
    <source>
        <dbReference type="ARBA" id="ARBA00023310"/>
    </source>
</evidence>
<dbReference type="GO" id="GO:0015078">
    <property type="term" value="F:proton transmembrane transporter activity"/>
    <property type="evidence" value="ECO:0007669"/>
    <property type="project" value="InterPro"/>
</dbReference>
<dbReference type="GO" id="GO:0045259">
    <property type="term" value="C:proton-transporting ATP synthase complex"/>
    <property type="evidence" value="ECO:0007669"/>
    <property type="project" value="UniProtKB-UniRule"/>
</dbReference>
<keyword evidence="6 11" id="KW-0999">Mitochondrion inner membrane</keyword>
<dbReference type="Pfam" id="PF05680">
    <property type="entry name" value="ATP-synt_E"/>
    <property type="match status" value="1"/>
</dbReference>
<keyword evidence="5 11" id="KW-0375">Hydrogen ion transport</keyword>
<dbReference type="RefSeq" id="XP_037140043.1">
    <property type="nucleotide sequence ID" value="XM_037284147.1"/>
</dbReference>
<keyword evidence="3 11" id="KW-0813">Transport</keyword>
<evidence type="ECO:0000256" key="8">
    <source>
        <dbReference type="ARBA" id="ARBA00023128"/>
    </source>
</evidence>
<protein>
    <recommendedName>
        <fullName evidence="11">ATP synthase F(0) complex subunit e, mitochondrial</fullName>
    </recommendedName>
</protein>
<evidence type="ECO:0000256" key="7">
    <source>
        <dbReference type="ARBA" id="ARBA00023065"/>
    </source>
</evidence>
<reference evidence="12 13" key="1">
    <citation type="submission" date="2020-06" db="EMBL/GenBank/DDBJ databases">
        <title>The yeast mating-type switching endonuclease HO is a domesticated member of an unorthodox homing genetic element family.</title>
        <authorList>
            <person name="Coughlan A.Y."/>
            <person name="Lombardi L."/>
            <person name="Braun-Galleani S."/>
            <person name="Martos A.R."/>
            <person name="Galeote V."/>
            <person name="Bigey F."/>
            <person name="Dequin S."/>
            <person name="Byrne K.P."/>
            <person name="Wolfe K.H."/>
        </authorList>
    </citation>
    <scope>NUCLEOTIDE SEQUENCE [LARGE SCALE GENOMIC DNA]</scope>
    <source>
        <strain evidence="12 13">CBS764</strain>
    </source>
</reference>
<dbReference type="Proteomes" id="UP000515788">
    <property type="component" value="Chromosome 5"/>
</dbReference>
<keyword evidence="8 11" id="KW-0496">Mitochondrion</keyword>
<comment type="subcellular location">
    <subcellularLocation>
        <location evidence="1 11">Mitochondrion inner membrane</location>
    </subcellularLocation>
</comment>
<dbReference type="OrthoDB" id="2125027at2759"/>
<keyword evidence="7 11" id="KW-0406">Ion transport</keyword>
<dbReference type="EMBL" id="CP059250">
    <property type="protein sequence ID" value="QLL33369.1"/>
    <property type="molecule type" value="Genomic_DNA"/>
</dbReference>
<evidence type="ECO:0000313" key="12">
    <source>
        <dbReference type="EMBL" id="QLL33369.1"/>
    </source>
</evidence>
<evidence type="ECO:0000256" key="5">
    <source>
        <dbReference type="ARBA" id="ARBA00022781"/>
    </source>
</evidence>